<keyword evidence="1" id="KW-0808">Transferase</keyword>
<keyword evidence="2" id="KW-1185">Reference proteome</keyword>
<gene>
    <name evidence="1" type="ORF">P4447_08735</name>
</gene>
<name>A0ABU6N9J5_9BACI</name>
<evidence type="ECO:0000313" key="1">
    <source>
        <dbReference type="EMBL" id="MED3562542.1"/>
    </source>
</evidence>
<dbReference type="EMBL" id="JARMQG010000095">
    <property type="protein sequence ID" value="MED3562542.1"/>
    <property type="molecule type" value="Genomic_DNA"/>
</dbReference>
<protein>
    <submittedName>
        <fullName evidence="1">SAM-dependent methyltransferase</fullName>
    </submittedName>
</protein>
<comment type="caution">
    <text evidence="1">The sequence shown here is derived from an EMBL/GenBank/DDBJ whole genome shotgun (WGS) entry which is preliminary data.</text>
</comment>
<keyword evidence="1" id="KW-0489">Methyltransferase</keyword>
<reference evidence="1 2" key="1">
    <citation type="submission" date="2023-03" db="EMBL/GenBank/DDBJ databases">
        <title>Bacillus Genome Sequencing.</title>
        <authorList>
            <person name="Dunlap C."/>
        </authorList>
    </citation>
    <scope>NUCLEOTIDE SEQUENCE [LARGE SCALE GENOMIC DNA]</scope>
    <source>
        <strain evidence="1 2">B-14544</strain>
    </source>
</reference>
<evidence type="ECO:0000313" key="2">
    <source>
        <dbReference type="Proteomes" id="UP001330749"/>
    </source>
</evidence>
<sequence>CDVAYYHNVDDLERKGLEDIEHTMEHMKKAAKNYVWDYFSSVDGLKQERSRALKDCVQDIRENPNHYQAVTLPVLPFEDKQFDITVCAHLLFMYSDRLDYQFHLNSLKELIRVTKEEIRIFPLTDLYGNKYNQLSQLKEDLKEHVSSIVEVKVYYEFQKNANYMLVIKLK</sequence>
<proteinExistence type="predicted"/>
<dbReference type="Proteomes" id="UP001330749">
    <property type="component" value="Unassembled WGS sequence"/>
</dbReference>
<organism evidence="1 2">
    <name type="scientific">Bacillus xiapuensis</name>
    <dbReference type="NCBI Taxonomy" id="2014075"/>
    <lineage>
        <taxon>Bacteria</taxon>
        <taxon>Bacillati</taxon>
        <taxon>Bacillota</taxon>
        <taxon>Bacilli</taxon>
        <taxon>Bacillales</taxon>
        <taxon>Bacillaceae</taxon>
        <taxon>Bacillus</taxon>
    </lineage>
</organism>
<dbReference type="Gene3D" id="3.40.50.150">
    <property type="entry name" value="Vaccinia Virus protein VP39"/>
    <property type="match status" value="1"/>
</dbReference>
<accession>A0ABU6N9J5</accession>
<dbReference type="RefSeq" id="WP_327967477.1">
    <property type="nucleotide sequence ID" value="NZ_JARMQG010000095.1"/>
</dbReference>
<feature type="non-terminal residue" evidence="1">
    <location>
        <position position="1"/>
    </location>
</feature>
<dbReference type="InterPro" id="IPR029063">
    <property type="entry name" value="SAM-dependent_MTases_sf"/>
</dbReference>
<dbReference type="GO" id="GO:0008168">
    <property type="term" value="F:methyltransferase activity"/>
    <property type="evidence" value="ECO:0007669"/>
    <property type="project" value="UniProtKB-KW"/>
</dbReference>
<dbReference type="GO" id="GO:0032259">
    <property type="term" value="P:methylation"/>
    <property type="evidence" value="ECO:0007669"/>
    <property type="project" value="UniProtKB-KW"/>
</dbReference>